<organism evidence="1 2">
    <name type="scientific">Eufriesea mexicana</name>
    <dbReference type="NCBI Taxonomy" id="516756"/>
    <lineage>
        <taxon>Eukaryota</taxon>
        <taxon>Metazoa</taxon>
        <taxon>Ecdysozoa</taxon>
        <taxon>Arthropoda</taxon>
        <taxon>Hexapoda</taxon>
        <taxon>Insecta</taxon>
        <taxon>Pterygota</taxon>
        <taxon>Neoptera</taxon>
        <taxon>Endopterygota</taxon>
        <taxon>Hymenoptera</taxon>
        <taxon>Apocrita</taxon>
        <taxon>Aculeata</taxon>
        <taxon>Apoidea</taxon>
        <taxon>Anthophila</taxon>
        <taxon>Apidae</taxon>
        <taxon>Eufriesea</taxon>
    </lineage>
</organism>
<proteinExistence type="predicted"/>
<reference evidence="1 2" key="1">
    <citation type="submission" date="2015-07" db="EMBL/GenBank/DDBJ databases">
        <title>The genome of Eufriesea mexicana.</title>
        <authorList>
            <person name="Pan H."/>
            <person name="Kapheim K."/>
        </authorList>
    </citation>
    <scope>NUCLEOTIDE SEQUENCE [LARGE SCALE GENOMIC DNA]</scope>
    <source>
        <strain evidence="1">0111107269</strain>
        <tissue evidence="1">Whole body</tissue>
    </source>
</reference>
<accession>A0A310SET9</accession>
<dbReference type="Proteomes" id="UP000250275">
    <property type="component" value="Unassembled WGS sequence"/>
</dbReference>
<protein>
    <submittedName>
        <fullName evidence="1">Uncharacterized protein</fullName>
    </submittedName>
</protein>
<dbReference type="AlphaFoldDB" id="A0A310SET9"/>
<name>A0A310SET9_9HYME</name>
<evidence type="ECO:0000313" key="1">
    <source>
        <dbReference type="EMBL" id="OAD53873.1"/>
    </source>
</evidence>
<evidence type="ECO:0000313" key="2">
    <source>
        <dbReference type="Proteomes" id="UP000250275"/>
    </source>
</evidence>
<gene>
    <name evidence="1" type="ORF">WN48_08846</name>
</gene>
<sequence>MPEQPVSRFKWIHYETATYCELRRKIVRCTNYGKKRWNSLPSLSAFWTIMPAKTGFANTRTAGGH</sequence>
<dbReference type="EMBL" id="KQ765605">
    <property type="protein sequence ID" value="OAD53873.1"/>
    <property type="molecule type" value="Genomic_DNA"/>
</dbReference>
<keyword evidence="2" id="KW-1185">Reference proteome</keyword>